<gene>
    <name evidence="2" type="ORF">Sxan_03710</name>
</gene>
<dbReference type="PIRSF" id="PIRSF021320">
    <property type="entry name" value="DUF984"/>
    <property type="match status" value="1"/>
</dbReference>
<accession>A0A919GS38</accession>
<dbReference type="InterPro" id="IPR007374">
    <property type="entry name" value="ASCH_domain"/>
</dbReference>
<comment type="caution">
    <text evidence="2">The sequence shown here is derived from an EMBL/GenBank/DDBJ whole genome shotgun (WGS) entry which is preliminary data.</text>
</comment>
<dbReference type="Gene3D" id="3.10.400.10">
    <property type="entry name" value="Sulfate adenylyltransferase"/>
    <property type="match status" value="1"/>
</dbReference>
<evidence type="ECO:0000313" key="2">
    <source>
        <dbReference type="EMBL" id="GHI83007.1"/>
    </source>
</evidence>
<dbReference type="OrthoDB" id="9807542at2"/>
<dbReference type="PANTHER" id="PTHR39203:SF1">
    <property type="entry name" value="CYTOPLASMIC PROTEIN"/>
    <property type="match status" value="1"/>
</dbReference>
<dbReference type="Proteomes" id="UP000600026">
    <property type="component" value="Unassembled WGS sequence"/>
</dbReference>
<dbReference type="Pfam" id="PF04266">
    <property type="entry name" value="ASCH"/>
    <property type="match status" value="1"/>
</dbReference>
<dbReference type="InterPro" id="IPR015947">
    <property type="entry name" value="PUA-like_sf"/>
</dbReference>
<reference evidence="2" key="1">
    <citation type="submission" date="2020-09" db="EMBL/GenBank/DDBJ databases">
        <title>Whole genome shotgun sequence of Streptomyces xanthophaeus NBRC 12829.</title>
        <authorList>
            <person name="Komaki H."/>
            <person name="Tamura T."/>
        </authorList>
    </citation>
    <scope>NUCLEOTIDE SEQUENCE</scope>
    <source>
        <strain evidence="2">NBRC 12829</strain>
    </source>
</reference>
<organism evidence="2 3">
    <name type="scientific">Streptomyces xanthophaeus</name>
    <dbReference type="NCBI Taxonomy" id="67385"/>
    <lineage>
        <taxon>Bacteria</taxon>
        <taxon>Bacillati</taxon>
        <taxon>Actinomycetota</taxon>
        <taxon>Actinomycetes</taxon>
        <taxon>Kitasatosporales</taxon>
        <taxon>Streptomycetaceae</taxon>
        <taxon>Streptomyces</taxon>
    </lineage>
</organism>
<dbReference type="EMBL" id="BNEE01000003">
    <property type="protein sequence ID" value="GHI83007.1"/>
    <property type="molecule type" value="Genomic_DNA"/>
</dbReference>
<dbReference type="AlphaFoldDB" id="A0A919GS38"/>
<proteinExistence type="predicted"/>
<name>A0A919GS38_9ACTN</name>
<protein>
    <submittedName>
        <fullName evidence="2">RNA-binding protein</fullName>
    </submittedName>
</protein>
<sequence>MWPRVNGMRALELGSPGPMRAELNALVLAGRKVATTGLLAEYATEAEGLEYAGERLALLDDLGAAVATVEITGVELTTFGGVTWEHARAEGEGDASLQAWREGHRAFWEAEGTPVEEDTPLVCLAFRVVPSTG</sequence>
<keyword evidence="3" id="KW-1185">Reference proteome</keyword>
<dbReference type="PANTHER" id="PTHR39203">
    <property type="entry name" value="CYTOPLASMIC PROTEIN-RELATED"/>
    <property type="match status" value="1"/>
</dbReference>
<evidence type="ECO:0000313" key="3">
    <source>
        <dbReference type="Proteomes" id="UP000600026"/>
    </source>
</evidence>
<dbReference type="SUPFAM" id="SSF88697">
    <property type="entry name" value="PUA domain-like"/>
    <property type="match status" value="1"/>
</dbReference>
<evidence type="ECO:0000259" key="1">
    <source>
        <dbReference type="SMART" id="SM01022"/>
    </source>
</evidence>
<feature type="domain" description="ASCH" evidence="1">
    <location>
        <begin position="11"/>
        <end position="130"/>
    </location>
</feature>
<dbReference type="SMART" id="SM01022">
    <property type="entry name" value="ASCH"/>
    <property type="match status" value="1"/>
</dbReference>
<dbReference type="InterPro" id="IPR009326">
    <property type="entry name" value="DUF984"/>
</dbReference>